<protein>
    <recommendedName>
        <fullName evidence="16">DNA helicase RecQ</fullName>
        <ecNumber evidence="16">5.6.2.4</ecNumber>
    </recommendedName>
</protein>
<keyword evidence="14" id="KW-0413">Isomerase</keyword>
<dbReference type="InterPro" id="IPR014001">
    <property type="entry name" value="Helicase_ATP-bd"/>
</dbReference>
<feature type="domain" description="Helicase C-terminal" evidence="20">
    <location>
        <begin position="222"/>
        <end position="369"/>
    </location>
</feature>
<evidence type="ECO:0000256" key="14">
    <source>
        <dbReference type="ARBA" id="ARBA00023235"/>
    </source>
</evidence>
<dbReference type="NCBIfam" id="TIGR00614">
    <property type="entry name" value="recQ_fam"/>
    <property type="match status" value="1"/>
</dbReference>
<dbReference type="PROSITE" id="PS51192">
    <property type="entry name" value="HELICASE_ATP_BIND_1"/>
    <property type="match status" value="1"/>
</dbReference>
<feature type="domain" description="Helicase ATP-binding" evidence="19">
    <location>
        <begin position="28"/>
        <end position="200"/>
    </location>
</feature>
<keyword evidence="8 21" id="KW-0347">Helicase</keyword>
<dbReference type="InterPro" id="IPR044876">
    <property type="entry name" value="HRDC_dom_sf"/>
</dbReference>
<dbReference type="Pfam" id="PF00570">
    <property type="entry name" value="HRDC"/>
    <property type="match status" value="1"/>
</dbReference>
<dbReference type="InterPro" id="IPR004589">
    <property type="entry name" value="DNA_helicase_ATP-dep_RecQ"/>
</dbReference>
<dbReference type="InterPro" id="IPR002121">
    <property type="entry name" value="HRDC_dom"/>
</dbReference>
<dbReference type="GO" id="GO:0016787">
    <property type="term" value="F:hydrolase activity"/>
    <property type="evidence" value="ECO:0007669"/>
    <property type="project" value="UniProtKB-KW"/>
</dbReference>
<dbReference type="Pfam" id="PF16124">
    <property type="entry name" value="RecQ_Zn_bind"/>
    <property type="match status" value="1"/>
</dbReference>
<evidence type="ECO:0000256" key="1">
    <source>
        <dbReference type="ARBA" id="ARBA00001946"/>
    </source>
</evidence>
<keyword evidence="9" id="KW-0862">Zinc</keyword>
<dbReference type="EC" id="5.6.2.4" evidence="16"/>
<dbReference type="SMART" id="SM00490">
    <property type="entry name" value="HELICc"/>
    <property type="match status" value="1"/>
</dbReference>
<evidence type="ECO:0000256" key="12">
    <source>
        <dbReference type="ARBA" id="ARBA00023172"/>
    </source>
</evidence>
<comment type="cofactor">
    <cofactor evidence="1">
        <name>Mg(2+)</name>
        <dbReference type="ChEBI" id="CHEBI:18420"/>
    </cofactor>
</comment>
<dbReference type="InterPro" id="IPR029491">
    <property type="entry name" value="Helicase_HTH"/>
</dbReference>
<keyword evidence="12" id="KW-0233">DNA recombination</keyword>
<dbReference type="InterPro" id="IPR018982">
    <property type="entry name" value="RQC_domain"/>
</dbReference>
<dbReference type="Gene3D" id="3.40.50.300">
    <property type="entry name" value="P-loop containing nucleotide triphosphate hydrolases"/>
    <property type="match status" value="2"/>
</dbReference>
<dbReference type="InterPro" id="IPR032284">
    <property type="entry name" value="RecQ_Zn-bd"/>
</dbReference>
<evidence type="ECO:0000256" key="11">
    <source>
        <dbReference type="ARBA" id="ARBA00023125"/>
    </source>
</evidence>
<dbReference type="Pfam" id="PF09382">
    <property type="entry name" value="RQC"/>
    <property type="match status" value="1"/>
</dbReference>
<keyword evidence="7 21" id="KW-0378">Hydrolase</keyword>
<comment type="cofactor">
    <cofactor evidence="2">
        <name>Zn(2+)</name>
        <dbReference type="ChEBI" id="CHEBI:29105"/>
    </cofactor>
</comment>
<feature type="domain" description="HRDC" evidence="18">
    <location>
        <begin position="523"/>
        <end position="603"/>
    </location>
</feature>
<dbReference type="CDD" id="cd17920">
    <property type="entry name" value="DEXHc_RecQ"/>
    <property type="match status" value="1"/>
</dbReference>
<dbReference type="NCBIfam" id="TIGR01389">
    <property type="entry name" value="recQ"/>
    <property type="match status" value="1"/>
</dbReference>
<evidence type="ECO:0000256" key="16">
    <source>
        <dbReference type="NCBIfam" id="TIGR01389"/>
    </source>
</evidence>
<dbReference type="InterPro" id="IPR001650">
    <property type="entry name" value="Helicase_C-like"/>
</dbReference>
<evidence type="ECO:0000259" key="18">
    <source>
        <dbReference type="PROSITE" id="PS50967"/>
    </source>
</evidence>
<dbReference type="SMART" id="SM00341">
    <property type="entry name" value="HRDC"/>
    <property type="match status" value="1"/>
</dbReference>
<evidence type="ECO:0000256" key="2">
    <source>
        <dbReference type="ARBA" id="ARBA00001947"/>
    </source>
</evidence>
<dbReference type="RefSeq" id="WP_283756004.1">
    <property type="nucleotide sequence ID" value="NZ_JAQOSP010000147.1"/>
</dbReference>
<evidence type="ECO:0000256" key="13">
    <source>
        <dbReference type="ARBA" id="ARBA00023204"/>
    </source>
</evidence>
<keyword evidence="10" id="KW-0067">ATP-binding</keyword>
<evidence type="ECO:0000256" key="15">
    <source>
        <dbReference type="ARBA" id="ARBA00034617"/>
    </source>
</evidence>
<accession>A0ABT7AZE0</accession>
<dbReference type="Pfam" id="PF00270">
    <property type="entry name" value="DEAD"/>
    <property type="match status" value="1"/>
</dbReference>
<dbReference type="SUPFAM" id="SSF52540">
    <property type="entry name" value="P-loop containing nucleoside triphosphate hydrolases"/>
    <property type="match status" value="2"/>
</dbReference>
<evidence type="ECO:0000313" key="22">
    <source>
        <dbReference type="Proteomes" id="UP001235303"/>
    </source>
</evidence>
<dbReference type="Gene3D" id="1.10.10.1390">
    <property type="entry name" value="ATP-dependent DNA helicase RecQ"/>
    <property type="match status" value="1"/>
</dbReference>
<keyword evidence="13" id="KW-0234">DNA repair</keyword>
<reference evidence="21 22" key="1">
    <citation type="submission" date="2023-01" db="EMBL/GenBank/DDBJ databases">
        <title>Novel diversity within Roseofilum (Cyanobacteria; Desertifilaceae) from marine benthic mats with descriptions of four novel species.</title>
        <authorList>
            <person name="Wang Y."/>
            <person name="Berthold D.E."/>
            <person name="Hu J."/>
            <person name="Lefler F.W."/>
            <person name="Laughinghouse H.D. IV."/>
        </authorList>
    </citation>
    <scope>NUCLEOTIDE SEQUENCE [LARGE SCALE GENOMIC DNA]</scope>
    <source>
        <strain evidence="21 22">BLCC-M154</strain>
    </source>
</reference>
<name>A0ABT7AZE0_9CYAN</name>
<dbReference type="SMART" id="SM00956">
    <property type="entry name" value="RQC"/>
    <property type="match status" value="1"/>
</dbReference>
<evidence type="ECO:0000256" key="17">
    <source>
        <dbReference type="SAM" id="Coils"/>
    </source>
</evidence>
<dbReference type="PROSITE" id="PS50967">
    <property type="entry name" value="HRDC"/>
    <property type="match status" value="1"/>
</dbReference>
<evidence type="ECO:0000256" key="9">
    <source>
        <dbReference type="ARBA" id="ARBA00022833"/>
    </source>
</evidence>
<feature type="coiled-coil region" evidence="17">
    <location>
        <begin position="512"/>
        <end position="543"/>
    </location>
</feature>
<dbReference type="SMART" id="SM00487">
    <property type="entry name" value="DEXDc"/>
    <property type="match status" value="1"/>
</dbReference>
<keyword evidence="11" id="KW-0238">DNA-binding</keyword>
<keyword evidence="6" id="KW-0227">DNA damage</keyword>
<keyword evidence="5" id="KW-0547">Nucleotide-binding</keyword>
<evidence type="ECO:0000256" key="5">
    <source>
        <dbReference type="ARBA" id="ARBA00022741"/>
    </source>
</evidence>
<keyword evidence="22" id="KW-1185">Reference proteome</keyword>
<dbReference type="InterPro" id="IPR027417">
    <property type="entry name" value="P-loop_NTPase"/>
</dbReference>
<sequence>MAPVSTLEDTLKHYFGYDRFRPGQKDIIETTLQNQDVLVIMPTGGGKSLCFQLPALLRSGITLVVSPLIALMQDQVDALQDNGIGATFLNSTLSAEEVRSRQNAILNGKIKLLYIAPERLMADWFGPFLANIQETIGISAFTVDEAHCVSEWGHDFRPEYRQMAQFRQWYPQVPIIALTATATDRVRRDIVQQLHLQHPYIHIASFNRPNLFYEVRTKTRQSYAELFQLIRSGGSGIVYCLSRRQVNELAQRLQKDGVSALPYHAGLEDSVRQNNQNRFIRDDVQIMVATIAFGMGINKPDVRFVVHYDIPRSLESYYQEAGRAGRDSQSSQCLMFFSYGDVKRVEWIIDQKSDENEQRIARQQLRQVIDYADATDCRRSIILRYFGENLEGNCQGCDNCLNPKPTQDWKVEAMKFLSCVARCKERFGMNYIIDVLRGSMGEKVLRNGHDKLSTHGIGKDRSKDEWRLLGRSLLNQGLVSQTTDGYSILKLNPESWAVMRRQRQVLIAIPPKRKQEQKVSSLAREAELLFQNLRKLRKQLADEQGIPPYVIFADSTLMQMAQQRPQSLQALSQVSGVGSYKLRQYGDRFLGEICQYCQEQGLTEASKSLPIPPSENEPSETQKVTLELHQEGLSIKEIADRRDLRTTTIIRHLSELIELKQPVDLDRLVEPERQEKILKVLEKRGAVSLTLLKDALGESYTYDEIRLVRGKWQGGVGGWGDREMGG</sequence>
<dbReference type="InterPro" id="IPR011545">
    <property type="entry name" value="DEAD/DEAH_box_helicase_dom"/>
</dbReference>
<dbReference type="GO" id="GO:0003678">
    <property type="term" value="F:DNA helicase activity"/>
    <property type="evidence" value="ECO:0007669"/>
    <property type="project" value="UniProtKB-EC"/>
</dbReference>
<dbReference type="Gene3D" id="1.10.10.10">
    <property type="entry name" value="Winged helix-like DNA-binding domain superfamily/Winged helix DNA-binding domain"/>
    <property type="match status" value="1"/>
</dbReference>
<dbReference type="InterPro" id="IPR006293">
    <property type="entry name" value="DNA_helicase_ATP-dep_RecQ_bac"/>
</dbReference>
<dbReference type="PANTHER" id="PTHR13710">
    <property type="entry name" value="DNA HELICASE RECQ FAMILY MEMBER"/>
    <property type="match status" value="1"/>
</dbReference>
<comment type="catalytic activity">
    <reaction evidence="15">
        <text>Couples ATP hydrolysis with the unwinding of duplex DNA by translocating in the 3'-5' direction.</text>
        <dbReference type="EC" id="5.6.2.4"/>
    </reaction>
</comment>
<evidence type="ECO:0000256" key="6">
    <source>
        <dbReference type="ARBA" id="ARBA00022763"/>
    </source>
</evidence>
<dbReference type="Gene3D" id="1.10.150.80">
    <property type="entry name" value="HRDC domain"/>
    <property type="match status" value="1"/>
</dbReference>
<comment type="caution">
    <text evidence="21">The sequence shown here is derived from an EMBL/GenBank/DDBJ whole genome shotgun (WGS) entry which is preliminary data.</text>
</comment>
<gene>
    <name evidence="21" type="primary">recQ</name>
    <name evidence="21" type="ORF">PMG71_22765</name>
</gene>
<evidence type="ECO:0000256" key="7">
    <source>
        <dbReference type="ARBA" id="ARBA00022801"/>
    </source>
</evidence>
<evidence type="ECO:0000259" key="20">
    <source>
        <dbReference type="PROSITE" id="PS51194"/>
    </source>
</evidence>
<evidence type="ECO:0000256" key="10">
    <source>
        <dbReference type="ARBA" id="ARBA00022840"/>
    </source>
</evidence>
<evidence type="ECO:0000256" key="8">
    <source>
        <dbReference type="ARBA" id="ARBA00022806"/>
    </source>
</evidence>
<keyword evidence="17" id="KW-0175">Coiled coil</keyword>
<dbReference type="PROSITE" id="PS51194">
    <property type="entry name" value="HELICASE_CTER"/>
    <property type="match status" value="1"/>
</dbReference>
<evidence type="ECO:0000256" key="4">
    <source>
        <dbReference type="ARBA" id="ARBA00022723"/>
    </source>
</evidence>
<dbReference type="SUPFAM" id="SSF47819">
    <property type="entry name" value="HRDC-like"/>
    <property type="match status" value="1"/>
</dbReference>
<organism evidence="21 22">
    <name type="scientific">Roseofilum acuticapitatum BLCC-M154</name>
    <dbReference type="NCBI Taxonomy" id="3022444"/>
    <lineage>
        <taxon>Bacteria</taxon>
        <taxon>Bacillati</taxon>
        <taxon>Cyanobacteriota</taxon>
        <taxon>Cyanophyceae</taxon>
        <taxon>Desertifilales</taxon>
        <taxon>Desertifilaceae</taxon>
        <taxon>Roseofilum</taxon>
        <taxon>Roseofilum acuticapitatum</taxon>
    </lineage>
</organism>
<evidence type="ECO:0000259" key="19">
    <source>
        <dbReference type="PROSITE" id="PS51192"/>
    </source>
</evidence>
<dbReference type="Pfam" id="PF14493">
    <property type="entry name" value="HTH_40"/>
    <property type="match status" value="1"/>
</dbReference>
<dbReference type="EMBL" id="JAQOSP010000147">
    <property type="protein sequence ID" value="MDJ1172256.1"/>
    <property type="molecule type" value="Genomic_DNA"/>
</dbReference>
<dbReference type="Pfam" id="PF00271">
    <property type="entry name" value="Helicase_C"/>
    <property type="match status" value="1"/>
</dbReference>
<keyword evidence="4" id="KW-0479">Metal-binding</keyword>
<dbReference type="InterPro" id="IPR010997">
    <property type="entry name" value="HRDC-like_sf"/>
</dbReference>
<dbReference type="PANTHER" id="PTHR13710:SF105">
    <property type="entry name" value="ATP-DEPENDENT DNA HELICASE Q1"/>
    <property type="match status" value="1"/>
</dbReference>
<comment type="similarity">
    <text evidence="3">Belongs to the helicase family. RecQ subfamily.</text>
</comment>
<dbReference type="CDD" id="cd18794">
    <property type="entry name" value="SF2_C_RecQ"/>
    <property type="match status" value="1"/>
</dbReference>
<evidence type="ECO:0000313" key="21">
    <source>
        <dbReference type="EMBL" id="MDJ1172256.1"/>
    </source>
</evidence>
<dbReference type="Proteomes" id="UP001235303">
    <property type="component" value="Unassembled WGS sequence"/>
</dbReference>
<dbReference type="InterPro" id="IPR036388">
    <property type="entry name" value="WH-like_DNA-bd_sf"/>
</dbReference>
<evidence type="ECO:0000256" key="3">
    <source>
        <dbReference type="ARBA" id="ARBA00005446"/>
    </source>
</evidence>
<proteinExistence type="inferred from homology"/>